<evidence type="ECO:0000313" key="3">
    <source>
        <dbReference type="Proteomes" id="UP001057375"/>
    </source>
</evidence>
<name>A0ABQ5KLY4_9EUKA</name>
<feature type="non-terminal residue" evidence="2">
    <location>
        <position position="250"/>
    </location>
</feature>
<accession>A0ABQ5KLY4</accession>
<sequence>FRMPEGKLPEDYGVDAGQGVPSEIGGQLAYPLEAATLPRTKASLFAGVPAWFWMACGVYALLLLVGDRLLADSDTYWQIAVGRWILDHRTLPSVDIYSFTKAGAPWASSSWLAQVLLAKAYDLAGWTGPAALAAACAAASFALLTAILNRALPTIHASMIALAALRHEAPSFWLLPLIALWANLHGGFLFGLVLAGAFALDALWNALPAQRLALALRWGAFGIGALAACCVTPYGWGSILASLRILGLGE</sequence>
<feature type="non-terminal residue" evidence="2">
    <location>
        <position position="1"/>
    </location>
</feature>
<keyword evidence="3" id="KW-1185">Reference proteome</keyword>
<reference evidence="2" key="1">
    <citation type="submission" date="2022-03" db="EMBL/GenBank/DDBJ databases">
        <title>Draft genome sequence of Aduncisulcus paluster, a free-living microaerophilic Fornicata.</title>
        <authorList>
            <person name="Yuyama I."/>
            <person name="Kume K."/>
            <person name="Tamura T."/>
            <person name="Inagaki Y."/>
            <person name="Hashimoto T."/>
        </authorList>
    </citation>
    <scope>NUCLEOTIDE SEQUENCE</scope>
    <source>
        <strain evidence="2">NY0171</strain>
    </source>
</reference>
<dbReference type="EMBL" id="BQXS01002964">
    <property type="protein sequence ID" value="GKT33518.1"/>
    <property type="molecule type" value="Genomic_DNA"/>
</dbReference>
<feature type="transmembrane region" description="Helical" evidence="1">
    <location>
        <begin position="44"/>
        <end position="65"/>
    </location>
</feature>
<feature type="transmembrane region" description="Helical" evidence="1">
    <location>
        <begin position="126"/>
        <end position="148"/>
    </location>
</feature>
<comment type="caution">
    <text evidence="2">The sequence shown here is derived from an EMBL/GenBank/DDBJ whole genome shotgun (WGS) entry which is preliminary data.</text>
</comment>
<proteinExistence type="predicted"/>
<dbReference type="Proteomes" id="UP001057375">
    <property type="component" value="Unassembled WGS sequence"/>
</dbReference>
<evidence type="ECO:0000313" key="2">
    <source>
        <dbReference type="EMBL" id="GKT33518.1"/>
    </source>
</evidence>
<keyword evidence="1" id="KW-1133">Transmembrane helix</keyword>
<protein>
    <submittedName>
        <fullName evidence="2">Uncharacterized protein</fullName>
    </submittedName>
</protein>
<organism evidence="2 3">
    <name type="scientific">Aduncisulcus paluster</name>
    <dbReference type="NCBI Taxonomy" id="2918883"/>
    <lineage>
        <taxon>Eukaryota</taxon>
        <taxon>Metamonada</taxon>
        <taxon>Carpediemonas-like organisms</taxon>
        <taxon>Aduncisulcus</taxon>
    </lineage>
</organism>
<gene>
    <name evidence="2" type="ORF">ADUPG1_002520</name>
</gene>
<keyword evidence="1" id="KW-0812">Transmembrane</keyword>
<evidence type="ECO:0000256" key="1">
    <source>
        <dbReference type="SAM" id="Phobius"/>
    </source>
</evidence>
<feature type="transmembrane region" description="Helical" evidence="1">
    <location>
        <begin position="214"/>
        <end position="236"/>
    </location>
</feature>
<keyword evidence="1" id="KW-0472">Membrane</keyword>